<feature type="region of interest" description="Disordered" evidence="10">
    <location>
        <begin position="106"/>
        <end position="126"/>
    </location>
</feature>
<dbReference type="InterPro" id="IPR001487">
    <property type="entry name" value="Bromodomain"/>
</dbReference>
<dbReference type="GO" id="GO:0016251">
    <property type="term" value="F:RNA polymerase II general transcription initiation factor activity"/>
    <property type="evidence" value="ECO:0007669"/>
    <property type="project" value="InterPro"/>
</dbReference>
<feature type="compositionally biased region" description="Polar residues" evidence="10">
    <location>
        <begin position="1740"/>
        <end position="1751"/>
    </location>
</feature>
<keyword evidence="9" id="KW-0175">Coiled coil</keyword>
<dbReference type="Pfam" id="PF15288">
    <property type="entry name" value="zf-CCHC_6"/>
    <property type="match status" value="1"/>
</dbReference>
<evidence type="ECO:0000259" key="11">
    <source>
        <dbReference type="PROSITE" id="PS50014"/>
    </source>
</evidence>
<evidence type="ECO:0000256" key="8">
    <source>
        <dbReference type="PROSITE-ProRule" id="PRU00035"/>
    </source>
</evidence>
<feature type="region of interest" description="Disordered" evidence="10">
    <location>
        <begin position="1711"/>
        <end position="1783"/>
    </location>
</feature>
<dbReference type="CDD" id="cd05511">
    <property type="entry name" value="Bromo_TFIID"/>
    <property type="match status" value="2"/>
</dbReference>
<keyword evidence="5" id="KW-0804">Transcription</keyword>
<evidence type="ECO:0000313" key="12">
    <source>
        <dbReference type="EnsemblMetazoa" id="XP_003241671.1"/>
    </source>
</evidence>
<feature type="compositionally biased region" description="Acidic residues" evidence="10">
    <location>
        <begin position="1753"/>
        <end position="1765"/>
    </location>
</feature>
<name>A0A8R2A7I7_ACYPI</name>
<dbReference type="OrthoDB" id="5752at2759"/>
<dbReference type="PANTHER" id="PTHR13900:SF0">
    <property type="entry name" value="TRANSCRIPTION INITIATION FACTOR TFIID SUBUNIT 1"/>
    <property type="match status" value="1"/>
</dbReference>
<dbReference type="GO" id="GO:0051123">
    <property type="term" value="P:RNA polymerase II preinitiation complex assembly"/>
    <property type="evidence" value="ECO:0007669"/>
    <property type="project" value="TreeGrafter"/>
</dbReference>
<feature type="region of interest" description="Disordered" evidence="10">
    <location>
        <begin position="1216"/>
        <end position="1255"/>
    </location>
</feature>
<evidence type="ECO:0000256" key="5">
    <source>
        <dbReference type="ARBA" id="ARBA00023163"/>
    </source>
</evidence>
<evidence type="ECO:0000256" key="4">
    <source>
        <dbReference type="ARBA" id="ARBA00023117"/>
    </source>
</evidence>
<proteinExistence type="inferred from homology"/>
<evidence type="ECO:0000256" key="3">
    <source>
        <dbReference type="ARBA" id="ARBA00023015"/>
    </source>
</evidence>
<dbReference type="GeneID" id="100160500"/>
<evidence type="ECO:0000256" key="1">
    <source>
        <dbReference type="ARBA" id="ARBA00004123"/>
    </source>
</evidence>
<dbReference type="Pfam" id="PF12157">
    <property type="entry name" value="DUF3591"/>
    <property type="match status" value="1"/>
</dbReference>
<feature type="compositionally biased region" description="Basic and acidic residues" evidence="10">
    <location>
        <begin position="1766"/>
        <end position="1776"/>
    </location>
</feature>
<evidence type="ECO:0000256" key="9">
    <source>
        <dbReference type="SAM" id="Coils"/>
    </source>
</evidence>
<feature type="coiled-coil region" evidence="9">
    <location>
        <begin position="1163"/>
        <end position="1194"/>
    </location>
</feature>
<evidence type="ECO:0000256" key="6">
    <source>
        <dbReference type="ARBA" id="ARBA00023242"/>
    </source>
</evidence>
<dbReference type="GO" id="GO:0017025">
    <property type="term" value="F:TBP-class protein binding"/>
    <property type="evidence" value="ECO:0007669"/>
    <property type="project" value="InterPro"/>
</dbReference>
<dbReference type="RefSeq" id="XP_003241671.1">
    <property type="nucleotide sequence ID" value="XM_003241623.3"/>
</dbReference>
<dbReference type="CTD" id="6872"/>
<dbReference type="InterPro" id="IPR041670">
    <property type="entry name" value="Znf-CCHC_6"/>
</dbReference>
<dbReference type="InterPro" id="IPR036427">
    <property type="entry name" value="Bromodomain-like_sf"/>
</dbReference>
<feature type="compositionally biased region" description="Basic and acidic residues" evidence="10">
    <location>
        <begin position="1090"/>
        <end position="1101"/>
    </location>
</feature>
<protein>
    <recommendedName>
        <fullName evidence="7">Transcription initiation factor TFIID subunit 1</fullName>
    </recommendedName>
</protein>
<feature type="compositionally biased region" description="Basic and acidic residues" evidence="10">
    <location>
        <begin position="116"/>
        <end position="126"/>
    </location>
</feature>
<evidence type="ECO:0000256" key="10">
    <source>
        <dbReference type="SAM" id="MobiDB-lite"/>
    </source>
</evidence>
<dbReference type="SMART" id="SM00297">
    <property type="entry name" value="BROMO"/>
    <property type="match status" value="2"/>
</dbReference>
<accession>A0A8R2A7I7</accession>
<dbReference type="PRINTS" id="PR00503">
    <property type="entry name" value="BROMODOMAIN"/>
</dbReference>
<dbReference type="SUPFAM" id="SSF47370">
    <property type="entry name" value="Bromodomain"/>
    <property type="match status" value="2"/>
</dbReference>
<dbReference type="PROSITE" id="PS00633">
    <property type="entry name" value="BROMODOMAIN_1"/>
    <property type="match status" value="2"/>
</dbReference>
<dbReference type="Gene3D" id="1.20.920.10">
    <property type="entry name" value="Bromodomain-like"/>
    <property type="match status" value="2"/>
</dbReference>
<dbReference type="InterPro" id="IPR009067">
    <property type="entry name" value="TAF_II_230-bd"/>
</dbReference>
<feature type="compositionally biased region" description="Polar residues" evidence="10">
    <location>
        <begin position="1216"/>
        <end position="1229"/>
    </location>
</feature>
<comment type="similarity">
    <text evidence="2">Belongs to the TAF1 family.</text>
</comment>
<dbReference type="InterPro" id="IPR036741">
    <property type="entry name" value="TAFII-230_TBP-bd_sf"/>
</dbReference>
<keyword evidence="4 8" id="KW-0103">Bromodomain</keyword>
<dbReference type="GO" id="GO:0005669">
    <property type="term" value="C:transcription factor TFIID complex"/>
    <property type="evidence" value="ECO:0007669"/>
    <property type="project" value="InterPro"/>
</dbReference>
<dbReference type="InterPro" id="IPR018359">
    <property type="entry name" value="Bromodomain_CS"/>
</dbReference>
<evidence type="ECO:0000313" key="13">
    <source>
        <dbReference type="Proteomes" id="UP000007819"/>
    </source>
</evidence>
<dbReference type="EnsemblMetazoa" id="XM_003241623.4">
    <property type="protein sequence ID" value="XP_003241671.1"/>
    <property type="gene ID" value="LOC100160500"/>
</dbReference>
<dbReference type="PROSITE" id="PS50014">
    <property type="entry name" value="BROMODOMAIN_2"/>
    <property type="match status" value="2"/>
</dbReference>
<dbReference type="InterPro" id="IPR040240">
    <property type="entry name" value="TAF1"/>
</dbReference>
<reference evidence="13" key="1">
    <citation type="submission" date="2010-06" db="EMBL/GenBank/DDBJ databases">
        <authorList>
            <person name="Jiang H."/>
            <person name="Abraham K."/>
            <person name="Ali S."/>
            <person name="Alsbrooks S.L."/>
            <person name="Anim B.N."/>
            <person name="Anosike U.S."/>
            <person name="Attaway T."/>
            <person name="Bandaranaike D.P."/>
            <person name="Battles P.K."/>
            <person name="Bell S.N."/>
            <person name="Bell A.V."/>
            <person name="Beltran B."/>
            <person name="Bickham C."/>
            <person name="Bustamante Y."/>
            <person name="Caleb T."/>
            <person name="Canada A."/>
            <person name="Cardenas V."/>
            <person name="Carter K."/>
            <person name="Chacko J."/>
            <person name="Chandrabose M.N."/>
            <person name="Chavez D."/>
            <person name="Chavez A."/>
            <person name="Chen L."/>
            <person name="Chu H.-S."/>
            <person name="Claassen K.J."/>
            <person name="Cockrell R."/>
            <person name="Collins M."/>
            <person name="Cooper J.A."/>
            <person name="Cree A."/>
            <person name="Curry S.M."/>
            <person name="Da Y."/>
            <person name="Dao M.D."/>
            <person name="Das B."/>
            <person name="Davila M.-L."/>
            <person name="Davy-Carroll L."/>
            <person name="Denson S."/>
            <person name="Dinh H."/>
            <person name="Ebong V.E."/>
            <person name="Edwards J.R."/>
            <person name="Egan A."/>
            <person name="El-Daye J."/>
            <person name="Escobedo L."/>
            <person name="Fernandez S."/>
            <person name="Fernando P.R."/>
            <person name="Flagg N."/>
            <person name="Forbes L.D."/>
            <person name="Fowler R.G."/>
            <person name="Fu Q."/>
            <person name="Gabisi R.A."/>
            <person name="Ganer J."/>
            <person name="Garbino Pronczuk A."/>
            <person name="Garcia R.M."/>
            <person name="Garner T."/>
            <person name="Garrett T.E."/>
            <person name="Gonzalez D.A."/>
            <person name="Hamid H."/>
            <person name="Hawkins E.S."/>
            <person name="Hirani K."/>
            <person name="Hogues M.E."/>
            <person name="Hollins B."/>
            <person name="Hsiao C.-H."/>
            <person name="Jabil R."/>
            <person name="James M.L."/>
            <person name="Jhangiani S.N."/>
            <person name="Johnson B."/>
            <person name="Johnson Q."/>
            <person name="Joshi V."/>
            <person name="Kalu J.B."/>
            <person name="Kam C."/>
            <person name="Kashfia A."/>
            <person name="Keebler J."/>
            <person name="Kisamo H."/>
            <person name="Kovar C.L."/>
            <person name="Lago L.A."/>
            <person name="Lai C.-Y."/>
            <person name="Laidlaw J."/>
            <person name="Lara F."/>
            <person name="Le T.-K."/>
            <person name="Lee S.L."/>
            <person name="Legall F.H."/>
            <person name="Lemon S.J."/>
            <person name="Lewis L.R."/>
            <person name="Li B."/>
            <person name="Liu Y."/>
            <person name="Liu Y.-S."/>
            <person name="Lopez J."/>
            <person name="Lozado R.J."/>
            <person name="Lu J."/>
            <person name="Madu R.C."/>
            <person name="Maheshwari M."/>
            <person name="Maheshwari R."/>
            <person name="Malloy K."/>
            <person name="Martinez E."/>
            <person name="Mathew T."/>
            <person name="Mercado I.C."/>
            <person name="Mercado C."/>
            <person name="Meyer B."/>
            <person name="Montgomery K."/>
            <person name="Morgan M.B."/>
            <person name="Munidasa M."/>
            <person name="Nazareth L.V."/>
            <person name="Nelson J."/>
            <person name="Ng B.M."/>
            <person name="Nguyen N.B."/>
            <person name="Nguyen P.Q."/>
            <person name="Nguyen T."/>
            <person name="Obregon M."/>
            <person name="Okwuonu G.O."/>
            <person name="Onwere C.G."/>
            <person name="Orozco G."/>
            <person name="Parra A."/>
            <person name="Patel S."/>
            <person name="Patil S."/>
            <person name="Perez A."/>
            <person name="Perez Y."/>
            <person name="Pham C."/>
            <person name="Primus E.L."/>
            <person name="Pu L.-L."/>
            <person name="Puazo M."/>
            <person name="Qin X."/>
            <person name="Quiroz J.B."/>
            <person name="Reese J."/>
            <person name="Richards S."/>
            <person name="Rives C.M."/>
            <person name="Robberts R."/>
            <person name="Ruiz S.J."/>
            <person name="Ruiz M.J."/>
            <person name="Santibanez J."/>
            <person name="Schneider B.W."/>
            <person name="Sisson I."/>
            <person name="Smith M."/>
            <person name="Sodergren E."/>
            <person name="Song X.-Z."/>
            <person name="Song B.B."/>
            <person name="Summersgill H."/>
            <person name="Thelus R."/>
            <person name="Thornton R.D."/>
            <person name="Trejos Z.Y."/>
            <person name="Usmani K."/>
            <person name="Vattathil S."/>
            <person name="Villasana D."/>
            <person name="Walker D.L."/>
            <person name="Wang S."/>
            <person name="Wang K."/>
            <person name="White C.S."/>
            <person name="Williams A.C."/>
            <person name="Williamson J."/>
            <person name="Wilson K."/>
            <person name="Woghiren I.O."/>
            <person name="Woodworth J.R."/>
            <person name="Worley K.C."/>
            <person name="Wright R.A."/>
            <person name="Wu W."/>
            <person name="Young L."/>
            <person name="Zhang L."/>
            <person name="Zhang J."/>
            <person name="Zhu Y."/>
            <person name="Muzny D.M."/>
            <person name="Weinstock G."/>
            <person name="Gibbs R.A."/>
        </authorList>
    </citation>
    <scope>NUCLEOTIDE SEQUENCE [LARGE SCALE GENOMIC DNA]</scope>
    <source>
        <strain evidence="13">LSR1</strain>
    </source>
</reference>
<evidence type="ECO:0000256" key="2">
    <source>
        <dbReference type="ARBA" id="ARBA00009064"/>
    </source>
</evidence>
<dbReference type="SUPFAM" id="SSF47055">
    <property type="entry name" value="TAF(II)230 TBP-binding fragment"/>
    <property type="match status" value="1"/>
</dbReference>
<feature type="domain" description="Bromo" evidence="11">
    <location>
        <begin position="1388"/>
        <end position="1458"/>
    </location>
</feature>
<keyword evidence="3" id="KW-0805">Transcription regulation</keyword>
<organism evidence="12 13">
    <name type="scientific">Acyrthosiphon pisum</name>
    <name type="common">Pea aphid</name>
    <dbReference type="NCBI Taxonomy" id="7029"/>
    <lineage>
        <taxon>Eukaryota</taxon>
        <taxon>Metazoa</taxon>
        <taxon>Ecdysozoa</taxon>
        <taxon>Arthropoda</taxon>
        <taxon>Hexapoda</taxon>
        <taxon>Insecta</taxon>
        <taxon>Pterygota</taxon>
        <taxon>Neoptera</taxon>
        <taxon>Paraneoptera</taxon>
        <taxon>Hemiptera</taxon>
        <taxon>Sternorrhyncha</taxon>
        <taxon>Aphidomorpha</taxon>
        <taxon>Aphidoidea</taxon>
        <taxon>Aphididae</taxon>
        <taxon>Macrosiphini</taxon>
        <taxon>Acyrthosiphon</taxon>
    </lineage>
</organism>
<keyword evidence="6" id="KW-0539">Nucleus</keyword>
<evidence type="ECO:0000256" key="7">
    <source>
        <dbReference type="ARBA" id="ARBA00040102"/>
    </source>
</evidence>
<keyword evidence="13" id="KW-1185">Reference proteome</keyword>
<dbReference type="Pfam" id="PF00439">
    <property type="entry name" value="Bromodomain"/>
    <property type="match status" value="2"/>
</dbReference>
<dbReference type="Gene3D" id="1.10.1100.10">
    <property type="entry name" value="TAFII-230 TBP-binding domain"/>
    <property type="match status" value="1"/>
</dbReference>
<reference evidence="12" key="2">
    <citation type="submission" date="2022-06" db="UniProtKB">
        <authorList>
            <consortium name="EnsemblMetazoa"/>
        </authorList>
    </citation>
    <scope>IDENTIFICATION</scope>
</reference>
<comment type="subcellular location">
    <subcellularLocation>
        <location evidence="1">Nucleus</location>
    </subcellularLocation>
</comment>
<dbReference type="Proteomes" id="UP000007819">
    <property type="component" value="Chromosome A1"/>
</dbReference>
<sequence length="1783" mass="203941">MNDDSSSEAQQGDFDLTSFMFGNIDESGQLEDDDLLDKDTKKYLASLSKLGFSSMVSEVIDSSELRGIENGHEDTNTVEEKSPTAQDYFDIDELAEETAGFKQKVLESGYDGDNEQNDKPTDRSKRLETPLAAMLPSKYENVDVTTLFPDFRVGKVLRFSRLFKPNKSSRLPKVWRNVKTKRKKRRHSDANDYNYSDNETKPQVLCLDYGSLPDPELIACDDEEKFLQPIESFSKQTNQNRQENEDGSNNQAYWRGGPAKLWYDMLGVPENGEEFDYGFKLKDNKTEDIENNAEENPYPEDAYLMVSQLHWEDDIIWNGEDIKHKVLQKLNSKTNAAGWVPSSTNRTAQAFSQPGKGMLPLAGGSVRLATSNINVSQSQNKMTPKSNLGSKQQPINDTTDDTWYSIFPVENEELVYGTWEDEIIWDAKNMEKIPRPKILTLDPNDENIILGVPDDVDPAKQRLDNATPVKVKIPHPHVKKSKLLLGKAGVINVLEEDTPLPPPKSPDRDPFNVSNDCYYQPRSSETSLRLKVGGGNIIQHSTPVVELKAPFVQTHMGPMRLRNFHRPPMKRYSHGAVAQPIFHSVQPLLKNIKKKAKLREQERIASGGGDVFFMRTPDDLTGRDGSIILVEYCEEHPPLLNQVGMCSKIKNYYKRKIGKDPGPPSLRFGEIAYAHTSPFLGVLSPGRTIQVIENNLYRTPIYEHKPLENDFLLIRTRHAYYIREIDALFTSGQLCPLYEVPGPNSKRANNFVRDFLQVFIYRLFWKSTDYPRRIKMDDIKKAFPSHSESSIRKRLKLCADFKRTGSDSNWWVIKPDFRLPSEEEIRAMVSPEQCCAYFSMIAAEQRLKDAGYGEKFILTSLEDDDEEMQLKMDDEIKVAPWMTTRAYIQAMKNKCLLQLTGPADPTGCGEGFSYVRVPNKPTLNKEEQEAQPKRMVTGTDADLRRLSLNNAKALLRKFAVPEEEIKKLSRWEVIDVVRTLSTEKAKAGEEGMTKFSRGNRFSIAEHQERYKEECQRIFDLQNRVLSSHELLSTDEGESFDEEDCSDIEEMGKNIENMLSNKKTSTQLSLEKEEQERHELRKMIMGCSSNDDLRKRDKKKMDDDDSMQFSSTGQPGRVLRIYRTFQGSDGKEYTRTEVVRKPGVIDAYLKIRTTRDEGFIRQYALMDEAQKEEMKREKRRIQEQLRRIKRNQERERFSNNTRPQPGFGYSMVNKSNSLSNDVPMPTSGTVTIPKPRIEATPPRPRKPKPSKMKPDLKVRCGACGNVGHMRTNKACPQYNLNPNASVNVALTEEQEEEIEKQMNVEDEDLVNVDGTKVTLSSKLLKHAEEVKRRSLVLKVPKDALSRNKKRKNELHCDYLKKPDRSANRRRTDPLIVLSTIFESILNEMRGMPDVHPFIYPVNVKKVPDYYNIVQRPMDLQSIRDGLHLKKYQNREEFLSDVNQIVENSTLYNGAKSSLTVAARRMLGVCVDRLHEKEERLMLLEKAINPLLDDNDQVALTFILDNVVGKVKTMSEAWPFMKPVNRKLVKDYYNVIKQPIDLETIASRVSSHKYHNRKEFLGDINLIFENSVAYNGEDSDFTQQAKKLISVATESLEEFDQYLTQVEQNISLVQARALEQVEMDSAAEDDYSDMQDVEDNLNSPREHKVNIEDIEFQMDPDSNFKTETNHILEDDLHCSSEEDDFMEVVGENPPDDDSQQVAEAMVLLADESMDLDPNYDPSDFLPTGSRNLDTSDEKDLPGSSSKSHASANIQDDLEISDSDEDSPHDDSLEIKTEGDLGELWF</sequence>
<feature type="region of interest" description="Disordered" evidence="10">
    <location>
        <begin position="1090"/>
        <end position="1112"/>
    </location>
</feature>
<feature type="domain" description="Bromo" evidence="11">
    <location>
        <begin position="1510"/>
        <end position="1580"/>
    </location>
</feature>
<dbReference type="PANTHER" id="PTHR13900">
    <property type="entry name" value="TRANSCRIPTION INITIATION FACTOR TFIID"/>
    <property type="match status" value="1"/>
</dbReference>
<dbReference type="InterPro" id="IPR022591">
    <property type="entry name" value="TAF1_HAT_dom"/>
</dbReference>
<dbReference type="Pfam" id="PF09247">
    <property type="entry name" value="TBP-binding"/>
    <property type="match status" value="1"/>
</dbReference>
<feature type="region of interest" description="Disordered" evidence="10">
    <location>
        <begin position="375"/>
        <end position="395"/>
    </location>
</feature>
<dbReference type="GO" id="GO:0004402">
    <property type="term" value="F:histone acetyltransferase activity"/>
    <property type="evidence" value="ECO:0007669"/>
    <property type="project" value="InterPro"/>
</dbReference>